<comment type="caution">
    <text evidence="1">The sequence shown here is derived from an EMBL/GenBank/DDBJ whole genome shotgun (WGS) entry which is preliminary data.</text>
</comment>
<sequence>MTELRIPSLLGGPRPTPSREAVAFADRSLPHGLGDQLLALYARCDGFLTGSGTVVGIRGETVTGKRPGVEVVTHDRSRVSSGERLMLDAASEIPSSSV</sequence>
<dbReference type="Proteomes" id="UP000696413">
    <property type="component" value="Unassembled WGS sequence"/>
</dbReference>
<organism evidence="1 2">
    <name type="scientific">Mycolicibacterium goodii</name>
    <name type="common">Mycobacterium goodii</name>
    <dbReference type="NCBI Taxonomy" id="134601"/>
    <lineage>
        <taxon>Bacteria</taxon>
        <taxon>Bacillati</taxon>
        <taxon>Actinomycetota</taxon>
        <taxon>Actinomycetes</taxon>
        <taxon>Mycobacteriales</taxon>
        <taxon>Mycobacteriaceae</taxon>
        <taxon>Mycolicibacterium</taxon>
    </lineage>
</organism>
<gene>
    <name evidence="1" type="ORF">KL859_22470</name>
</gene>
<accession>A0ABS6HVC6</accession>
<evidence type="ECO:0000313" key="2">
    <source>
        <dbReference type="Proteomes" id="UP000696413"/>
    </source>
</evidence>
<dbReference type="RefSeq" id="WP_214395524.1">
    <property type="nucleotide sequence ID" value="NZ_JAHBOL010000006.1"/>
</dbReference>
<protein>
    <submittedName>
        <fullName evidence="1">Uncharacterized protein</fullName>
    </submittedName>
</protein>
<reference evidence="1 2" key="1">
    <citation type="submission" date="2021-05" db="EMBL/GenBank/DDBJ databases">
        <title>Draft Genome Sequences of Clinical Respiratory Isolates of Mycobacterium goodii Recovered in Ireland.</title>
        <authorList>
            <person name="Flanagan P.R."/>
            <person name="Mok S."/>
            <person name="Roycroft E."/>
            <person name="Rogers T.R."/>
            <person name="Fitzgibbon M."/>
        </authorList>
    </citation>
    <scope>NUCLEOTIDE SEQUENCE [LARGE SCALE GENOMIC DNA]</scope>
    <source>
        <strain evidence="1 2">14IE55</strain>
    </source>
</reference>
<evidence type="ECO:0000313" key="1">
    <source>
        <dbReference type="EMBL" id="MBU8825624.1"/>
    </source>
</evidence>
<name>A0ABS6HVC6_MYCGD</name>
<dbReference type="EMBL" id="JAHBOM010000018">
    <property type="protein sequence ID" value="MBU8825624.1"/>
    <property type="molecule type" value="Genomic_DNA"/>
</dbReference>
<keyword evidence="2" id="KW-1185">Reference proteome</keyword>
<proteinExistence type="predicted"/>